<dbReference type="EMBL" id="KJ489012">
    <property type="protein sequence ID" value="AHV83156.1"/>
    <property type="molecule type" value="Genomic_DNA"/>
</dbReference>
<evidence type="ECO:0000313" key="2">
    <source>
        <dbReference type="Proteomes" id="UP000019790"/>
    </source>
</evidence>
<dbReference type="RefSeq" id="YP_009035854.1">
    <property type="nucleotide sequence ID" value="NC_024208.1"/>
</dbReference>
<dbReference type="Proteomes" id="UP000019790">
    <property type="component" value="Segment"/>
</dbReference>
<evidence type="ECO:0000313" key="1">
    <source>
        <dbReference type="EMBL" id="AHV83156.1"/>
    </source>
</evidence>
<reference evidence="1 2" key="1">
    <citation type="submission" date="2014-02" db="EMBL/GenBank/DDBJ databases">
        <title>Complete genome sequences of four novel Lactococcus lactis phages distantly related to the rare 1706 phage species.</title>
        <authorList>
            <person name="Kot W."/>
            <person name="Neve H."/>
            <person name="Vogensen F.K."/>
            <person name="Heller K.J."/>
            <person name="Hansen L.H."/>
        </authorList>
    </citation>
    <scope>NUCLEOTIDE SEQUENCE [LARGE SCALE GENOMIC DNA]</scope>
</reference>
<keyword evidence="2" id="KW-1185">Reference proteome</keyword>
<proteinExistence type="predicted"/>
<sequence>MSQNTGTEYSKIKPTNVAPVKSGSIKEEITAKDAPQDGKHVQLEASTTGKVRKKTLVERLVSSLLGPNGIKSVGSHVGHNIIMPAIKQMTANALKAGVDQTIFGQSQQPNNQQFYNQQTYSQGSRPPLQQYNAQYRQPANLAPTEVVTDYSRLEFTIRTYEEAQYVLGRLREHLGKFGVVTMAQYYNLINQPTEVTHYNWGWNDLTAASVRGVQGGYVIDFPPVEAV</sequence>
<gene>
    <name evidence="1" type="ORF">P118_0039</name>
</gene>
<protein>
    <submittedName>
        <fullName evidence="1">Uncharacterized protein</fullName>
    </submittedName>
</protein>
<dbReference type="KEGG" id="vg:19527138"/>
<dbReference type="OrthoDB" id="8574at10239"/>
<organism evidence="1 2">
    <name type="scientific">Lactococcus phage P118</name>
    <dbReference type="NCBI Taxonomy" id="1476888"/>
    <lineage>
        <taxon>Viruses</taxon>
        <taxon>Duplodnaviria</taxon>
        <taxon>Heunggongvirae</taxon>
        <taxon>Uroviricota</taxon>
        <taxon>Caudoviricetes</taxon>
        <taxon>Nevevirus</taxon>
        <taxon>Nevevirus P118</taxon>
    </lineage>
</organism>
<dbReference type="GeneID" id="19527138"/>
<accession>X4Y823</accession>
<name>X4Y823_9CAUD</name>